<accession>A0AAD7ZNC9</accession>
<comment type="caution">
    <text evidence="2">The sequence shown here is derived from an EMBL/GenBank/DDBJ whole genome shotgun (WGS) entry which is preliminary data.</text>
</comment>
<dbReference type="Proteomes" id="UP001233999">
    <property type="component" value="Unassembled WGS sequence"/>
</dbReference>
<dbReference type="AlphaFoldDB" id="A0AAD7ZNC9"/>
<evidence type="ECO:0000256" key="1">
    <source>
        <dbReference type="SAM" id="SignalP"/>
    </source>
</evidence>
<evidence type="ECO:0000313" key="2">
    <source>
        <dbReference type="EMBL" id="KAJ9583217.1"/>
    </source>
</evidence>
<evidence type="ECO:0000313" key="3">
    <source>
        <dbReference type="Proteomes" id="UP001233999"/>
    </source>
</evidence>
<reference evidence="2" key="1">
    <citation type="journal article" date="2023" name="IScience">
        <title>Live-bearing cockroach genome reveals convergent evolutionary mechanisms linked to viviparity in insects and beyond.</title>
        <authorList>
            <person name="Fouks B."/>
            <person name="Harrison M.C."/>
            <person name="Mikhailova A.A."/>
            <person name="Marchal E."/>
            <person name="English S."/>
            <person name="Carruthers M."/>
            <person name="Jennings E.C."/>
            <person name="Chiamaka E.L."/>
            <person name="Frigard R.A."/>
            <person name="Pippel M."/>
            <person name="Attardo G.M."/>
            <person name="Benoit J.B."/>
            <person name="Bornberg-Bauer E."/>
            <person name="Tobe S.S."/>
        </authorList>
    </citation>
    <scope>NUCLEOTIDE SEQUENCE</scope>
    <source>
        <strain evidence="2">Stay&amp;Tobe</strain>
    </source>
</reference>
<dbReference type="EMBL" id="JASPKZ010007641">
    <property type="protein sequence ID" value="KAJ9583217.1"/>
    <property type="molecule type" value="Genomic_DNA"/>
</dbReference>
<feature type="non-terminal residue" evidence="2">
    <location>
        <position position="1"/>
    </location>
</feature>
<sequence>IHASMISRLLNIVMLIISHYSNCTKFSAIKIFYYLPRLIIIGAKDFMAGVAMFPDVSPEKRLASSRVVCDWQFVRVCLIYTFTAMF</sequence>
<feature type="chain" id="PRO_5041927464" evidence="1">
    <location>
        <begin position="24"/>
        <end position="86"/>
    </location>
</feature>
<organism evidence="2 3">
    <name type="scientific">Diploptera punctata</name>
    <name type="common">Pacific beetle cockroach</name>
    <dbReference type="NCBI Taxonomy" id="6984"/>
    <lineage>
        <taxon>Eukaryota</taxon>
        <taxon>Metazoa</taxon>
        <taxon>Ecdysozoa</taxon>
        <taxon>Arthropoda</taxon>
        <taxon>Hexapoda</taxon>
        <taxon>Insecta</taxon>
        <taxon>Pterygota</taxon>
        <taxon>Neoptera</taxon>
        <taxon>Polyneoptera</taxon>
        <taxon>Dictyoptera</taxon>
        <taxon>Blattodea</taxon>
        <taxon>Blaberoidea</taxon>
        <taxon>Blaberidae</taxon>
        <taxon>Diplopterinae</taxon>
        <taxon>Diploptera</taxon>
    </lineage>
</organism>
<proteinExistence type="predicted"/>
<name>A0AAD7ZNC9_DIPPU</name>
<feature type="non-terminal residue" evidence="2">
    <location>
        <position position="86"/>
    </location>
</feature>
<reference evidence="2" key="2">
    <citation type="submission" date="2023-05" db="EMBL/GenBank/DDBJ databases">
        <authorList>
            <person name="Fouks B."/>
        </authorList>
    </citation>
    <scope>NUCLEOTIDE SEQUENCE</scope>
    <source>
        <strain evidence="2">Stay&amp;Tobe</strain>
        <tissue evidence="2">Testes</tissue>
    </source>
</reference>
<feature type="signal peptide" evidence="1">
    <location>
        <begin position="1"/>
        <end position="23"/>
    </location>
</feature>
<keyword evidence="1" id="KW-0732">Signal</keyword>
<keyword evidence="3" id="KW-1185">Reference proteome</keyword>
<gene>
    <name evidence="2" type="ORF">L9F63_022440</name>
</gene>
<protein>
    <submittedName>
        <fullName evidence="2">Uncharacterized protein</fullName>
    </submittedName>
</protein>